<keyword evidence="2" id="KW-1185">Reference proteome</keyword>
<proteinExistence type="predicted"/>
<comment type="caution">
    <text evidence="1">The sequence shown here is derived from an EMBL/GenBank/DDBJ whole genome shotgun (WGS) entry which is preliminary data.</text>
</comment>
<dbReference type="Proteomes" id="UP001057402">
    <property type="component" value="Chromosome 12"/>
</dbReference>
<reference evidence="2" key="1">
    <citation type="journal article" date="2023" name="Front. Plant Sci.">
        <title>Chromosomal-level genome assembly of Melastoma candidum provides insights into trichome evolution.</title>
        <authorList>
            <person name="Zhong Y."/>
            <person name="Wu W."/>
            <person name="Sun C."/>
            <person name="Zou P."/>
            <person name="Liu Y."/>
            <person name="Dai S."/>
            <person name="Zhou R."/>
        </authorList>
    </citation>
    <scope>NUCLEOTIDE SEQUENCE [LARGE SCALE GENOMIC DNA]</scope>
</reference>
<protein>
    <submittedName>
        <fullName evidence="1">Uncharacterized protein</fullName>
    </submittedName>
</protein>
<organism evidence="1 2">
    <name type="scientific">Melastoma candidum</name>
    <dbReference type="NCBI Taxonomy" id="119954"/>
    <lineage>
        <taxon>Eukaryota</taxon>
        <taxon>Viridiplantae</taxon>
        <taxon>Streptophyta</taxon>
        <taxon>Embryophyta</taxon>
        <taxon>Tracheophyta</taxon>
        <taxon>Spermatophyta</taxon>
        <taxon>Magnoliopsida</taxon>
        <taxon>eudicotyledons</taxon>
        <taxon>Gunneridae</taxon>
        <taxon>Pentapetalae</taxon>
        <taxon>rosids</taxon>
        <taxon>malvids</taxon>
        <taxon>Myrtales</taxon>
        <taxon>Melastomataceae</taxon>
        <taxon>Melastomatoideae</taxon>
        <taxon>Melastomateae</taxon>
        <taxon>Melastoma</taxon>
    </lineage>
</organism>
<name>A0ACB9KXZ1_9MYRT</name>
<sequence length="273" mass="30559">MMRNTFYSSLPSELFSIGNNEFRMEVTSLMDSAKMHNTGLCFQPPRSSLFPANTTWLKGGDHFDFPDHRILDLQPAGFEYLPSTPSIPLLPIKKLPALPPMDATSLIRKRLLEAETGPIPGEGFGESPSSGDWKQCKRRRAVQCSSQCHQQPKDFSAGIPQRSVQSPIRRSQKIGDKITALQKLVSPYGKTDTASVLLEASLYIKVLQEQIKNLFQMMSDSLSNISEAHHQVFSETCIYEERKVLRSRGLCLVPISSVRDAAVESRVDARPTY</sequence>
<evidence type="ECO:0000313" key="2">
    <source>
        <dbReference type="Proteomes" id="UP001057402"/>
    </source>
</evidence>
<gene>
    <name evidence="1" type="ORF">MLD38_038139</name>
</gene>
<evidence type="ECO:0000313" key="1">
    <source>
        <dbReference type="EMBL" id="KAI4302389.1"/>
    </source>
</evidence>
<accession>A0ACB9KXZ1</accession>
<dbReference type="EMBL" id="CM042891">
    <property type="protein sequence ID" value="KAI4302389.1"/>
    <property type="molecule type" value="Genomic_DNA"/>
</dbReference>